<comment type="subunit">
    <text evidence="12">Homodimer.</text>
</comment>
<evidence type="ECO:0000259" key="14">
    <source>
        <dbReference type="Pfam" id="PF00266"/>
    </source>
</evidence>
<feature type="binding site" evidence="12">
    <location>
        <begin position="91"/>
        <end position="92"/>
    </location>
    <ligand>
        <name>pyridoxal 5'-phosphate</name>
        <dbReference type="ChEBI" id="CHEBI:597326"/>
    </ligand>
</feature>
<dbReference type="EC" id="2.6.1.52" evidence="12"/>
<dbReference type="InterPro" id="IPR015422">
    <property type="entry name" value="PyrdxlP-dep_Trfase_small"/>
</dbReference>
<reference evidence="15 16" key="1">
    <citation type="submission" date="2016-11" db="EMBL/GenBank/DDBJ databases">
        <title>Study of marine rhodopsin-containing bacteria.</title>
        <authorList>
            <person name="Yoshizawa S."/>
            <person name="Kumagai Y."/>
            <person name="Kogure K."/>
        </authorList>
    </citation>
    <scope>NUCLEOTIDE SEQUENCE [LARGE SCALE GENOMIC DNA]</scope>
    <source>
        <strain evidence="15 16">SAORIC-28</strain>
    </source>
</reference>
<keyword evidence="12" id="KW-0963">Cytoplasm</keyword>
<keyword evidence="9 12" id="KW-0718">Serine biosynthesis</keyword>
<keyword evidence="4 12" id="KW-0032">Aminotransferase</keyword>
<keyword evidence="6 12" id="KW-0808">Transferase</keyword>
<keyword evidence="8 12" id="KW-0664">Pyridoxine biosynthesis</keyword>
<keyword evidence="5 12" id="KW-0028">Amino-acid biosynthesis</keyword>
<comment type="similarity">
    <text evidence="3 12">Belongs to the class-V pyridoxal-phosphate-dependent aminotransferase family. SerC subfamily.</text>
</comment>
<dbReference type="GO" id="GO:0004648">
    <property type="term" value="F:O-phospho-L-serine:2-oxoglutarate aminotransferase activity"/>
    <property type="evidence" value="ECO:0007669"/>
    <property type="project" value="UniProtKB-UniRule"/>
</dbReference>
<feature type="binding site" evidence="12">
    <location>
        <position position="117"/>
    </location>
    <ligand>
        <name>pyridoxal 5'-phosphate</name>
        <dbReference type="ChEBI" id="CHEBI:597326"/>
    </ligand>
</feature>
<comment type="caution">
    <text evidence="12">Lacks conserved residue(s) required for the propagation of feature annotation.</text>
</comment>
<dbReference type="PROSITE" id="PS00595">
    <property type="entry name" value="AA_TRANSFER_CLASS_5"/>
    <property type="match status" value="1"/>
</dbReference>
<evidence type="ECO:0000256" key="7">
    <source>
        <dbReference type="ARBA" id="ARBA00022898"/>
    </source>
</evidence>
<dbReference type="GO" id="GO:0005737">
    <property type="term" value="C:cytoplasm"/>
    <property type="evidence" value="ECO:0007669"/>
    <property type="project" value="UniProtKB-SubCell"/>
</dbReference>
<comment type="subcellular location">
    <subcellularLocation>
        <location evidence="12">Cytoplasm</location>
    </subcellularLocation>
</comment>
<feature type="domain" description="Aminotransferase class V" evidence="14">
    <location>
        <begin position="21"/>
        <end position="365"/>
    </location>
</feature>
<dbReference type="FunFam" id="3.40.640.10:FF:000010">
    <property type="entry name" value="Phosphoserine aminotransferase"/>
    <property type="match status" value="1"/>
</dbReference>
<dbReference type="GO" id="GO:0008615">
    <property type="term" value="P:pyridoxine biosynthetic process"/>
    <property type="evidence" value="ECO:0007669"/>
    <property type="project" value="UniProtKB-UniRule"/>
</dbReference>
<dbReference type="SUPFAM" id="SSF53383">
    <property type="entry name" value="PLP-dependent transferases"/>
    <property type="match status" value="1"/>
</dbReference>
<name>A0A271J0A0_9BACT</name>
<dbReference type="InterPro" id="IPR022278">
    <property type="entry name" value="Pser_aminoTfrase"/>
</dbReference>
<evidence type="ECO:0000256" key="8">
    <source>
        <dbReference type="ARBA" id="ARBA00023096"/>
    </source>
</evidence>
<evidence type="ECO:0000256" key="13">
    <source>
        <dbReference type="RuleBase" id="RU004505"/>
    </source>
</evidence>
<dbReference type="Proteomes" id="UP000216339">
    <property type="component" value="Unassembled WGS sequence"/>
</dbReference>
<evidence type="ECO:0000256" key="11">
    <source>
        <dbReference type="ARBA" id="ARBA00049007"/>
    </source>
</evidence>
<dbReference type="NCBIfam" id="TIGR01364">
    <property type="entry name" value="serC_1"/>
    <property type="match status" value="1"/>
</dbReference>
<comment type="cofactor">
    <cofactor evidence="12">
        <name>pyridoxal 5'-phosphate</name>
        <dbReference type="ChEBI" id="CHEBI:597326"/>
    </cofactor>
    <text evidence="12">Binds 1 pyridoxal phosphate per subunit.</text>
</comment>
<dbReference type="GO" id="GO:0030170">
    <property type="term" value="F:pyridoxal phosphate binding"/>
    <property type="evidence" value="ECO:0007669"/>
    <property type="project" value="UniProtKB-UniRule"/>
</dbReference>
<organism evidence="15 16">
    <name type="scientific">Rubrivirga marina</name>
    <dbReference type="NCBI Taxonomy" id="1196024"/>
    <lineage>
        <taxon>Bacteria</taxon>
        <taxon>Pseudomonadati</taxon>
        <taxon>Rhodothermota</taxon>
        <taxon>Rhodothermia</taxon>
        <taxon>Rhodothermales</taxon>
        <taxon>Rubricoccaceae</taxon>
        <taxon>Rubrivirga</taxon>
    </lineage>
</organism>
<dbReference type="InterPro" id="IPR015424">
    <property type="entry name" value="PyrdxlP-dep_Trfase"/>
</dbReference>
<dbReference type="OrthoDB" id="9809412at2"/>
<feature type="binding site" evidence="12">
    <location>
        <begin position="254"/>
        <end position="255"/>
    </location>
    <ligand>
        <name>pyridoxal 5'-phosphate</name>
        <dbReference type="ChEBI" id="CHEBI:597326"/>
    </ligand>
</feature>
<dbReference type="FunFam" id="3.90.1150.10:FF:000006">
    <property type="entry name" value="Phosphoserine aminotransferase"/>
    <property type="match status" value="1"/>
</dbReference>
<dbReference type="PANTHER" id="PTHR43247">
    <property type="entry name" value="PHOSPHOSERINE AMINOTRANSFERASE"/>
    <property type="match status" value="1"/>
</dbReference>
<evidence type="ECO:0000256" key="6">
    <source>
        <dbReference type="ARBA" id="ARBA00022679"/>
    </source>
</evidence>
<dbReference type="InterPro" id="IPR000192">
    <property type="entry name" value="Aminotrans_V_dom"/>
</dbReference>
<feature type="modified residue" description="N6-(pyridoxal phosphate)lysine" evidence="12">
    <location>
        <position position="215"/>
    </location>
</feature>
<gene>
    <name evidence="12" type="primary">serC</name>
    <name evidence="15" type="ORF">BSZ37_11030</name>
</gene>
<evidence type="ECO:0000256" key="2">
    <source>
        <dbReference type="ARBA" id="ARBA00005099"/>
    </source>
</evidence>
<comment type="pathway">
    <text evidence="2 12 13">Amino-acid biosynthesis; L-serine biosynthesis; L-serine from 3-phospho-D-glycerate: step 2/3.</text>
</comment>
<dbReference type="PANTHER" id="PTHR43247:SF1">
    <property type="entry name" value="PHOSPHOSERINE AMINOTRANSFERASE"/>
    <property type="match status" value="1"/>
</dbReference>
<evidence type="ECO:0000256" key="4">
    <source>
        <dbReference type="ARBA" id="ARBA00022576"/>
    </source>
</evidence>
<dbReference type="Gene3D" id="3.90.1150.10">
    <property type="entry name" value="Aspartate Aminotransferase, domain 1"/>
    <property type="match status" value="1"/>
</dbReference>
<sequence>MLDRPVTYDTPPADLNLRQNNFSAGPGALPTEVLEEVRDDFPVFAGLGASIVEVSHRSGAYTEIHERAKSRLASLLGLGDDWHVLFLQGGASMQFHQVPLNLMPRGGTVSYLDTGSWSAKAIKEAEIVARDRDGTVTVAASSRDADYTYIPRPSEWTVDPEAAYLHFTSNNTIYGTQFHEEPICDVPLVCDMSSDFLSRPIDPKKYGLIYAGAQKNIGPAGVTAVLVRDDVLQSRAEGLPTMLDYGTHAAKLFNTPPVFAIYIVDKVLGWVERQGGLKGMVERNEAKVSRLYGALDASDFYRPTVREDSRSHMNVTFRLPNEDLEARFIQDAAREGLLALKGYRTVGGVRASIYNAVEPRSVELLVEFMRRFEAAYG</sequence>
<protein>
    <recommendedName>
        <fullName evidence="12">Phosphoserine aminotransferase</fullName>
        <ecNumber evidence="12">2.6.1.52</ecNumber>
    </recommendedName>
    <alternativeName>
        <fullName evidence="12">Phosphohydroxythreonine aminotransferase</fullName>
        <shortName evidence="12">PSAT</shortName>
    </alternativeName>
</protein>
<comment type="catalytic activity">
    <reaction evidence="11 12 13">
        <text>O-phospho-L-serine + 2-oxoglutarate = 3-phosphooxypyruvate + L-glutamate</text>
        <dbReference type="Rhea" id="RHEA:14329"/>
        <dbReference type="ChEBI" id="CHEBI:16810"/>
        <dbReference type="ChEBI" id="CHEBI:18110"/>
        <dbReference type="ChEBI" id="CHEBI:29985"/>
        <dbReference type="ChEBI" id="CHEBI:57524"/>
        <dbReference type="EC" id="2.6.1.52"/>
    </reaction>
</comment>
<comment type="pathway">
    <text evidence="1 12">Cofactor biosynthesis; pyridoxine 5'-phosphate biosynthesis; pyridoxine 5'-phosphate from D-erythrose 4-phosphate: step 3/5.</text>
</comment>
<dbReference type="Gene3D" id="3.40.640.10">
    <property type="entry name" value="Type I PLP-dependent aspartate aminotransferase-like (Major domain)"/>
    <property type="match status" value="1"/>
</dbReference>
<feature type="binding site" evidence="12">
    <location>
        <position position="57"/>
    </location>
    <ligand>
        <name>L-glutamate</name>
        <dbReference type="ChEBI" id="CHEBI:29985"/>
    </ligand>
</feature>
<comment type="catalytic activity">
    <reaction evidence="10 12">
        <text>4-(phosphooxy)-L-threonine + 2-oxoglutarate = (R)-3-hydroxy-2-oxo-4-phosphooxybutanoate + L-glutamate</text>
        <dbReference type="Rhea" id="RHEA:16573"/>
        <dbReference type="ChEBI" id="CHEBI:16810"/>
        <dbReference type="ChEBI" id="CHEBI:29985"/>
        <dbReference type="ChEBI" id="CHEBI:58452"/>
        <dbReference type="ChEBI" id="CHEBI:58538"/>
        <dbReference type="EC" id="2.6.1.52"/>
    </reaction>
</comment>
<evidence type="ECO:0000256" key="9">
    <source>
        <dbReference type="ARBA" id="ARBA00023299"/>
    </source>
</evidence>
<dbReference type="PIRSF" id="PIRSF000525">
    <property type="entry name" value="SerC"/>
    <property type="match status" value="1"/>
</dbReference>
<dbReference type="RefSeq" id="WP_095510598.1">
    <property type="nucleotide sequence ID" value="NZ_MQWD01000001.1"/>
</dbReference>
<keyword evidence="16" id="KW-1185">Reference proteome</keyword>
<evidence type="ECO:0000313" key="16">
    <source>
        <dbReference type="Proteomes" id="UP000216339"/>
    </source>
</evidence>
<dbReference type="NCBIfam" id="NF003764">
    <property type="entry name" value="PRK05355.1"/>
    <property type="match status" value="1"/>
</dbReference>
<feature type="binding site" evidence="12">
    <location>
        <position position="191"/>
    </location>
    <ligand>
        <name>pyridoxal 5'-phosphate</name>
        <dbReference type="ChEBI" id="CHEBI:597326"/>
    </ligand>
</feature>
<evidence type="ECO:0000256" key="12">
    <source>
        <dbReference type="HAMAP-Rule" id="MF_00160"/>
    </source>
</evidence>
<evidence type="ECO:0000313" key="15">
    <source>
        <dbReference type="EMBL" id="PAP76926.1"/>
    </source>
</evidence>
<evidence type="ECO:0000256" key="10">
    <source>
        <dbReference type="ARBA" id="ARBA00047630"/>
    </source>
</evidence>
<dbReference type="UniPathway" id="UPA00244">
    <property type="reaction ID" value="UER00311"/>
</dbReference>
<dbReference type="InterPro" id="IPR020578">
    <property type="entry name" value="Aminotrans_V_PyrdxlP_BS"/>
</dbReference>
<comment type="function">
    <text evidence="12">Catalyzes the reversible conversion of 3-phosphohydroxypyruvate to phosphoserine and of 3-hydroxy-2-oxo-4-phosphonooxybutanoate to phosphohydroxythreonine.</text>
</comment>
<feature type="binding site" evidence="12">
    <location>
        <position position="214"/>
    </location>
    <ligand>
        <name>pyridoxal 5'-phosphate</name>
        <dbReference type="ChEBI" id="CHEBI:597326"/>
    </ligand>
</feature>
<dbReference type="GO" id="GO:0006564">
    <property type="term" value="P:L-serine biosynthetic process"/>
    <property type="evidence" value="ECO:0007669"/>
    <property type="project" value="UniProtKB-UniRule"/>
</dbReference>
<dbReference type="Pfam" id="PF00266">
    <property type="entry name" value="Aminotran_5"/>
    <property type="match status" value="1"/>
</dbReference>
<evidence type="ECO:0000256" key="5">
    <source>
        <dbReference type="ARBA" id="ARBA00022605"/>
    </source>
</evidence>
<dbReference type="HAMAP" id="MF_00160">
    <property type="entry name" value="SerC_aminotrans_5"/>
    <property type="match status" value="1"/>
</dbReference>
<accession>A0A271J0A0</accession>
<dbReference type="UniPathway" id="UPA00135">
    <property type="reaction ID" value="UER00197"/>
</dbReference>
<dbReference type="InterPro" id="IPR015421">
    <property type="entry name" value="PyrdxlP-dep_Trfase_major"/>
</dbReference>
<proteinExistence type="inferred from homology"/>
<dbReference type="AlphaFoldDB" id="A0A271J0A0"/>
<feature type="binding site" evidence="12">
    <location>
        <position position="172"/>
    </location>
    <ligand>
        <name>pyridoxal 5'-phosphate</name>
        <dbReference type="ChEBI" id="CHEBI:597326"/>
    </ligand>
</feature>
<evidence type="ECO:0000256" key="3">
    <source>
        <dbReference type="ARBA" id="ARBA00006904"/>
    </source>
</evidence>
<evidence type="ECO:0000256" key="1">
    <source>
        <dbReference type="ARBA" id="ARBA00004915"/>
    </source>
</evidence>
<dbReference type="EMBL" id="MQWD01000001">
    <property type="protein sequence ID" value="PAP76926.1"/>
    <property type="molecule type" value="Genomic_DNA"/>
</dbReference>
<keyword evidence="7 12" id="KW-0663">Pyridoxal phosphate</keyword>
<comment type="caution">
    <text evidence="15">The sequence shown here is derived from an EMBL/GenBank/DDBJ whole genome shotgun (WGS) entry which is preliminary data.</text>
</comment>